<dbReference type="GO" id="GO:0007005">
    <property type="term" value="P:mitochondrion organization"/>
    <property type="evidence" value="ECO:0007669"/>
    <property type="project" value="TreeGrafter"/>
</dbReference>
<feature type="domain" description="Thioredoxin-like fold" evidence="2">
    <location>
        <begin position="73"/>
        <end position="167"/>
    </location>
</feature>
<dbReference type="Pfam" id="PF17172">
    <property type="entry name" value="GST_N_4"/>
    <property type="match status" value="1"/>
</dbReference>
<dbReference type="AlphaFoldDB" id="A0A6A6NYI6"/>
<dbReference type="InterPro" id="IPR050931">
    <property type="entry name" value="Mito_Protein_Transport_Metaxin"/>
</dbReference>
<dbReference type="PANTHER" id="PTHR12289:SF44">
    <property type="entry name" value="OUTER MEMBRANE PROTEIN (SAM35), PUTATIVE (AFU_ORTHOLOGUE AFUA_1G13180)-RELATED"/>
    <property type="match status" value="1"/>
</dbReference>
<dbReference type="CDD" id="cd03193">
    <property type="entry name" value="GST_C_Metaxin"/>
    <property type="match status" value="1"/>
</dbReference>
<dbReference type="InterPro" id="IPR012336">
    <property type="entry name" value="Thioredoxin-like_fold"/>
</dbReference>
<dbReference type="OrthoDB" id="198787at2759"/>
<dbReference type="InterPro" id="IPR033468">
    <property type="entry name" value="Metaxin_GST"/>
</dbReference>
<proteinExistence type="predicted"/>
<accession>A0A6A6NYI6</accession>
<gene>
    <name evidence="3" type="ORF">BDY21DRAFT_43409</name>
</gene>
<keyword evidence="4" id="KW-1185">Reference proteome</keyword>
<evidence type="ECO:0000313" key="3">
    <source>
        <dbReference type="EMBL" id="KAF2456791.1"/>
    </source>
</evidence>
<organism evidence="3 4">
    <name type="scientific">Lineolata rhizophorae</name>
    <dbReference type="NCBI Taxonomy" id="578093"/>
    <lineage>
        <taxon>Eukaryota</taxon>
        <taxon>Fungi</taxon>
        <taxon>Dikarya</taxon>
        <taxon>Ascomycota</taxon>
        <taxon>Pezizomycotina</taxon>
        <taxon>Dothideomycetes</taxon>
        <taxon>Dothideomycetes incertae sedis</taxon>
        <taxon>Lineolatales</taxon>
        <taxon>Lineolataceae</taxon>
        <taxon>Lineolata</taxon>
    </lineage>
</organism>
<protein>
    <recommendedName>
        <fullName evidence="5">Thioredoxin-like fold domain-containing protein</fullName>
    </recommendedName>
</protein>
<dbReference type="PANTHER" id="PTHR12289">
    <property type="entry name" value="METAXIN RELATED"/>
    <property type="match status" value="1"/>
</dbReference>
<evidence type="ECO:0000259" key="1">
    <source>
        <dbReference type="Pfam" id="PF17171"/>
    </source>
</evidence>
<evidence type="ECO:0000259" key="2">
    <source>
        <dbReference type="Pfam" id="PF17172"/>
    </source>
</evidence>
<dbReference type="GO" id="GO:0001401">
    <property type="term" value="C:SAM complex"/>
    <property type="evidence" value="ECO:0007669"/>
    <property type="project" value="TreeGrafter"/>
</dbReference>
<feature type="domain" description="Metaxin glutathione S-transferase" evidence="1">
    <location>
        <begin position="218"/>
        <end position="288"/>
    </location>
</feature>
<name>A0A6A6NYI6_9PEZI</name>
<dbReference type="Pfam" id="PF17171">
    <property type="entry name" value="GST_C_6"/>
    <property type="match status" value="1"/>
</dbReference>
<reference evidence="3" key="1">
    <citation type="journal article" date="2020" name="Stud. Mycol.">
        <title>101 Dothideomycetes genomes: a test case for predicting lifestyles and emergence of pathogens.</title>
        <authorList>
            <person name="Haridas S."/>
            <person name="Albert R."/>
            <person name="Binder M."/>
            <person name="Bloem J."/>
            <person name="Labutti K."/>
            <person name="Salamov A."/>
            <person name="Andreopoulos B."/>
            <person name="Baker S."/>
            <person name="Barry K."/>
            <person name="Bills G."/>
            <person name="Bluhm B."/>
            <person name="Cannon C."/>
            <person name="Castanera R."/>
            <person name="Culley D."/>
            <person name="Daum C."/>
            <person name="Ezra D."/>
            <person name="Gonzalez J."/>
            <person name="Henrissat B."/>
            <person name="Kuo A."/>
            <person name="Liang C."/>
            <person name="Lipzen A."/>
            <person name="Lutzoni F."/>
            <person name="Magnuson J."/>
            <person name="Mondo S."/>
            <person name="Nolan M."/>
            <person name="Ohm R."/>
            <person name="Pangilinan J."/>
            <person name="Park H.-J."/>
            <person name="Ramirez L."/>
            <person name="Alfaro M."/>
            <person name="Sun H."/>
            <person name="Tritt A."/>
            <person name="Yoshinaga Y."/>
            <person name="Zwiers L.-H."/>
            <person name="Turgeon B."/>
            <person name="Goodwin S."/>
            <person name="Spatafora J."/>
            <person name="Crous P."/>
            <person name="Grigoriev I."/>
        </authorList>
    </citation>
    <scope>NUCLEOTIDE SEQUENCE</scope>
    <source>
        <strain evidence="3">ATCC 16933</strain>
    </source>
</reference>
<dbReference type="Proteomes" id="UP000799766">
    <property type="component" value="Unassembled WGS sequence"/>
</dbReference>
<dbReference type="EMBL" id="MU001682">
    <property type="protein sequence ID" value="KAF2456791.1"/>
    <property type="molecule type" value="Genomic_DNA"/>
</dbReference>
<evidence type="ECO:0008006" key="5">
    <source>
        <dbReference type="Google" id="ProtNLM"/>
    </source>
</evidence>
<evidence type="ECO:0000313" key="4">
    <source>
        <dbReference type="Proteomes" id="UP000799766"/>
    </source>
</evidence>
<sequence>MSADEDRPPSRGPDVASAFAVPGPVKRLFARFPLRVYPPNGPPLRAPQNRRDPVLYVFATRRGAVAGAPSFNPGCLKWQAFLKFRGVRFVLASSSNHASPSGALPFLLPAGSLPPDPVPSNRLAKWASDAAGYPEENSPTSREFSYLGLVDHNIRRAWLYSLYLTPNFDSVATPLYINATSSAAAVRLFLARELVNAATDALLGTSSVIDAAQLYSEADDAFESLSILLGEDSWFFGADSPGILDAAIFSYTEPLIQERLGGGGMWVDGTLRQMVLGRPRLVDHRNRILGMYF</sequence>